<proteinExistence type="predicted"/>
<evidence type="ECO:0000259" key="1">
    <source>
        <dbReference type="PROSITE" id="PS51184"/>
    </source>
</evidence>
<protein>
    <recommendedName>
        <fullName evidence="1">JmjC domain-containing protein</fullName>
    </recommendedName>
</protein>
<dbReference type="OrthoDB" id="12155at10239"/>
<dbReference type="PROSITE" id="PS51184">
    <property type="entry name" value="JMJC"/>
    <property type="match status" value="1"/>
</dbReference>
<sequence>MGQVQSLFSKWYYHGEVKRHEDIKSMLTYQLTTANLKQPDEWNCTVRSSFDSDTNKDDFSWDLFNNYISDNLMDMHVQLGGRVISSIKMSEAWINVYHQGDSQEVHTHCGGDNTAFSCAYFMQYDPEKDGRFMFYDPNQDMHHGHFTKHYPATNTWFPEVKEGDIVIFPSYLHHQVTPQGDNPQARITVSANFTLHSGINL</sequence>
<name>A0A1D8KSL9_9CAUD</name>
<dbReference type="RefSeq" id="YP_009325040.1">
    <property type="nucleotide sequence ID" value="NC_031944.1"/>
</dbReference>
<evidence type="ECO:0000313" key="3">
    <source>
        <dbReference type="Proteomes" id="UP000204364"/>
    </source>
</evidence>
<dbReference type="SUPFAM" id="SSF51197">
    <property type="entry name" value="Clavaminate synthase-like"/>
    <property type="match status" value="1"/>
</dbReference>
<organism evidence="2 3">
    <name type="scientific">Synechococcus phage S-WAM1</name>
    <dbReference type="NCBI Taxonomy" id="1815521"/>
    <lineage>
        <taxon>Viruses</taxon>
        <taxon>Duplodnaviria</taxon>
        <taxon>Heunggongvirae</taxon>
        <taxon>Uroviricota</taxon>
        <taxon>Caudoviricetes</taxon>
        <taxon>Pantevenvirales</taxon>
        <taxon>Kyanoviridae</taxon>
        <taxon>Sokavirus</taxon>
        <taxon>Sokavirus swam1</taxon>
    </lineage>
</organism>
<dbReference type="EMBL" id="KU686210">
    <property type="protein sequence ID" value="AOV61524.1"/>
    <property type="molecule type" value="Genomic_DNA"/>
</dbReference>
<dbReference type="InterPro" id="IPR012668">
    <property type="entry name" value="CHP02466"/>
</dbReference>
<dbReference type="KEGG" id="vg:30310004"/>
<keyword evidence="3" id="KW-1185">Reference proteome</keyword>
<gene>
    <name evidence="2" type="ORF">P090810_051</name>
</gene>
<accession>A0A1D8KSL9</accession>
<evidence type="ECO:0000313" key="2">
    <source>
        <dbReference type="EMBL" id="AOV61524.1"/>
    </source>
</evidence>
<dbReference type="Pfam" id="PF13759">
    <property type="entry name" value="2OG-FeII_Oxy_5"/>
    <property type="match status" value="1"/>
</dbReference>
<dbReference type="InterPro" id="IPR003347">
    <property type="entry name" value="JmjC_dom"/>
</dbReference>
<feature type="domain" description="JmjC" evidence="1">
    <location>
        <begin position="36"/>
        <end position="201"/>
    </location>
</feature>
<reference evidence="2 3" key="1">
    <citation type="journal article" date="2016" name="Virology">
        <title>The genomic content and context of auxiliary metabolic genes in marine cyanomyoviruses.</title>
        <authorList>
            <person name="Crummett L.T."/>
            <person name="Puxty R.J."/>
            <person name="Weihe C."/>
            <person name="Marston M.F."/>
            <person name="Martiny J.B."/>
        </authorList>
    </citation>
    <scope>NUCLEOTIDE SEQUENCE [LARGE SCALE GENOMIC DNA]</scope>
    <source>
        <strain evidence="2">0810PA09</strain>
    </source>
</reference>
<dbReference type="Gene3D" id="2.60.120.620">
    <property type="entry name" value="q2cbj1_9rhob like domain"/>
    <property type="match status" value="1"/>
</dbReference>
<dbReference type="Proteomes" id="UP000204364">
    <property type="component" value="Segment"/>
</dbReference>
<dbReference type="GeneID" id="30310004"/>